<dbReference type="InterPro" id="IPR006140">
    <property type="entry name" value="D-isomer_DH_NAD-bd"/>
</dbReference>
<evidence type="ECO:0000259" key="3">
    <source>
        <dbReference type="Pfam" id="PF02826"/>
    </source>
</evidence>
<dbReference type="PANTHER" id="PTHR43333:SF1">
    <property type="entry name" value="D-ISOMER SPECIFIC 2-HYDROXYACID DEHYDROGENASE NAD-BINDING DOMAIN-CONTAINING PROTEIN"/>
    <property type="match status" value="1"/>
</dbReference>
<dbReference type="InterPro" id="IPR036291">
    <property type="entry name" value="NAD(P)-bd_dom_sf"/>
</dbReference>
<dbReference type="FunFam" id="3.40.50.720:FF:000363">
    <property type="entry name" value="D-isomer specific 2-hydroxyacid dehydrogenase"/>
    <property type="match status" value="1"/>
</dbReference>
<keyword evidence="2" id="KW-0520">NAD</keyword>
<dbReference type="AlphaFoldDB" id="A0A225VRA4"/>
<reference evidence="5" key="1">
    <citation type="submission" date="2017-03" db="EMBL/GenBank/DDBJ databases">
        <title>Phytopthora megakarya and P. palmivora, two closely related causual agents of cacao black pod achieved similar genome size and gene model numbers by different mechanisms.</title>
        <authorList>
            <person name="Ali S."/>
            <person name="Shao J."/>
            <person name="Larry D.J."/>
            <person name="Kronmiller B."/>
            <person name="Shen D."/>
            <person name="Strem M.D."/>
            <person name="Melnick R.L."/>
            <person name="Guiltinan M.J."/>
            <person name="Tyler B.M."/>
            <person name="Meinhardt L.W."/>
            <person name="Bailey B.A."/>
        </authorList>
    </citation>
    <scope>NUCLEOTIDE SEQUENCE [LARGE SCALE GENOMIC DNA]</scope>
    <source>
        <strain evidence="5">zdho120</strain>
    </source>
</reference>
<dbReference type="Gene3D" id="3.40.50.720">
    <property type="entry name" value="NAD(P)-binding Rossmann-like Domain"/>
    <property type="match status" value="2"/>
</dbReference>
<keyword evidence="5" id="KW-1185">Reference proteome</keyword>
<dbReference type="STRING" id="4795.A0A225VRA4"/>
<comment type="caution">
    <text evidence="4">The sequence shown here is derived from an EMBL/GenBank/DDBJ whole genome shotgun (WGS) entry which is preliminary data.</text>
</comment>
<dbReference type="CDD" id="cd05300">
    <property type="entry name" value="2-Hacid_dh_1"/>
    <property type="match status" value="1"/>
</dbReference>
<dbReference type="SUPFAM" id="SSF51735">
    <property type="entry name" value="NAD(P)-binding Rossmann-fold domains"/>
    <property type="match status" value="1"/>
</dbReference>
<feature type="domain" description="D-isomer specific 2-hydroxyacid dehydrogenase NAD-binding" evidence="3">
    <location>
        <begin position="167"/>
        <end position="345"/>
    </location>
</feature>
<evidence type="ECO:0000256" key="2">
    <source>
        <dbReference type="ARBA" id="ARBA00023027"/>
    </source>
</evidence>
<name>A0A225VRA4_9STRA</name>
<protein>
    <submittedName>
        <fullName evidence="4">Glyoxylate/hydroxypyruvate reductase A</fullName>
    </submittedName>
</protein>
<gene>
    <name evidence="4" type="ORF">PHMEG_00019706</name>
</gene>
<dbReference type="PANTHER" id="PTHR43333">
    <property type="entry name" value="2-HACID_DH_C DOMAIN-CONTAINING PROTEIN"/>
    <property type="match status" value="1"/>
</dbReference>
<proteinExistence type="predicted"/>
<sequence length="381" mass="42276">MTNSKIQIPVISIIPGIGDSVRQQLSSSTASSPANKLYQSNKLEIIDFPLPVVFPPGASNNFQPKGAVGQTAPTTPEWKLDLKQQQVLEDAEILFMDAHMAAPLLLAPKTNLSFELQHLLQKVKWVQGTYAGVDAYHQFSEVPADPGFTVSRAGGIMPTALAQFVFGYVIAIERKLFEAKEFQEQRVFGRWDLKYRSFRQLTIGILGLGEVGQEIGRTLKASGFQVAGFKRRVSDEDKKVLASSADLVSMDLSEVLEQSDYIVNVLPSTDATRYLLTENTLEVCRKKKPVLINVGRGDIIAEKTIVNALEKGLLSKAVLDVFEKEPLPKDSPLWSHSKVIVTPHITYTVFPEDVADVFVKNLNRHLEGMPVLYQMDWSAGY</sequence>
<dbReference type="EMBL" id="NBNE01003376">
    <property type="protein sequence ID" value="OWZ07845.1"/>
    <property type="molecule type" value="Genomic_DNA"/>
</dbReference>
<evidence type="ECO:0000313" key="4">
    <source>
        <dbReference type="EMBL" id="OWZ07845.1"/>
    </source>
</evidence>
<evidence type="ECO:0000313" key="5">
    <source>
        <dbReference type="Proteomes" id="UP000198211"/>
    </source>
</evidence>
<organism evidence="4 5">
    <name type="scientific">Phytophthora megakarya</name>
    <dbReference type="NCBI Taxonomy" id="4795"/>
    <lineage>
        <taxon>Eukaryota</taxon>
        <taxon>Sar</taxon>
        <taxon>Stramenopiles</taxon>
        <taxon>Oomycota</taxon>
        <taxon>Peronosporomycetes</taxon>
        <taxon>Peronosporales</taxon>
        <taxon>Peronosporaceae</taxon>
        <taxon>Phytophthora</taxon>
    </lineage>
</organism>
<keyword evidence="4" id="KW-0670">Pyruvate</keyword>
<dbReference type="Pfam" id="PF02826">
    <property type="entry name" value="2-Hacid_dh_C"/>
    <property type="match status" value="1"/>
</dbReference>
<dbReference type="Proteomes" id="UP000198211">
    <property type="component" value="Unassembled WGS sequence"/>
</dbReference>
<keyword evidence="1" id="KW-0560">Oxidoreductase</keyword>
<dbReference type="OrthoDB" id="298012at2759"/>
<evidence type="ECO:0000256" key="1">
    <source>
        <dbReference type="ARBA" id="ARBA00023002"/>
    </source>
</evidence>
<dbReference type="GO" id="GO:0051287">
    <property type="term" value="F:NAD binding"/>
    <property type="evidence" value="ECO:0007669"/>
    <property type="project" value="InterPro"/>
</dbReference>
<accession>A0A225VRA4</accession>
<dbReference type="GO" id="GO:0016491">
    <property type="term" value="F:oxidoreductase activity"/>
    <property type="evidence" value="ECO:0007669"/>
    <property type="project" value="UniProtKB-KW"/>
</dbReference>